<dbReference type="Gene3D" id="3.30.1370.10">
    <property type="entry name" value="K Homology domain, type 1"/>
    <property type="match status" value="1"/>
</dbReference>
<feature type="compositionally biased region" description="Basic and acidic residues" evidence="6">
    <location>
        <begin position="1175"/>
        <end position="1196"/>
    </location>
</feature>
<feature type="compositionally biased region" description="Basic and acidic residues" evidence="6">
    <location>
        <begin position="1495"/>
        <end position="1523"/>
    </location>
</feature>
<dbReference type="InterPro" id="IPR047373">
    <property type="entry name" value="KH-I_MASK"/>
</dbReference>
<proteinExistence type="predicted"/>
<dbReference type="PROSITE" id="PS51082">
    <property type="entry name" value="WH2"/>
    <property type="match status" value="1"/>
</dbReference>
<evidence type="ECO:0000256" key="6">
    <source>
        <dbReference type="SAM" id="MobiDB-lite"/>
    </source>
</evidence>
<keyword evidence="2 4" id="KW-0040">ANK repeat</keyword>
<feature type="compositionally biased region" description="Low complexity" evidence="6">
    <location>
        <begin position="2540"/>
        <end position="2553"/>
    </location>
</feature>
<feature type="repeat" description="ANK" evidence="4">
    <location>
        <begin position="1648"/>
        <end position="1680"/>
    </location>
</feature>
<dbReference type="PANTHER" id="PTHR23206">
    <property type="entry name" value="MASK PROTEIN"/>
    <property type="match status" value="1"/>
</dbReference>
<feature type="repeat" description="ANK" evidence="4">
    <location>
        <begin position="507"/>
        <end position="539"/>
    </location>
</feature>
<keyword evidence="3" id="KW-0175">Coiled coil</keyword>
<feature type="repeat" description="ANK" evidence="4">
    <location>
        <begin position="1750"/>
        <end position="1782"/>
    </location>
</feature>
<evidence type="ECO:0000256" key="3">
    <source>
        <dbReference type="ARBA" id="ARBA00023054"/>
    </source>
</evidence>
<feature type="repeat" description="ANK" evidence="4">
    <location>
        <begin position="1715"/>
        <end position="1747"/>
    </location>
</feature>
<feature type="compositionally biased region" description="Low complexity" evidence="6">
    <location>
        <begin position="2782"/>
        <end position="2799"/>
    </location>
</feature>
<feature type="compositionally biased region" description="Pro residues" evidence="6">
    <location>
        <begin position="2904"/>
        <end position="2915"/>
    </location>
</feature>
<sequence>MNKKNQNKKQKKKLRDLNCVSSPSVQTNLTYSLNPSKNIACLTFTFDESESTDNSKLVKKKLYFIKDQIFEQIDDNELSYCYTAESDSTISKFFESLKNTVLKNELCIDSNYSNKSVNDKEENYDQDDDLKFDGLELIEDLDENDIKIFECLDDSDVIKNLNQKFDSFSLKNFQLNSQINELKNLINERKNDNDKKLIKEDSLLSLACNTGYYELAQFLITSKADIEDRSLKDLTPLMESSIMGHVNIVQLLLNYGAKVDAKTNQGNTALIYAAAHGHVEVCRALLDHIINNNIIDKKIFIEMYNDNGHTALMEAASSGHVKVAQFLIEEHNSSIYSLTNEYKESVLTLASYKGHLEMVKYLLDLKKLKNKEFKIEELNTALMEASMDGHVEVARLLIESGANVNMSDDSFESPLTLAACGGHVELALLLLQKGANIEEINDEGYTPLMEAAREGHEEMVALLLTEGADINAITEETHETALTLACCGGFLEVADFLIRAGADIELGANTPLMESAQEGHLDLCKLLIENGANVNARSANGDSALMLASENDHYEVVKFLILNNADLEIKAEGGRTALMKAARAGRLNSVKVLVEHGAIINKATTNRDHTALSLACFVGHKDVVSFLLSKYAKLKYRLKDNSTILIEATKGGHTQIAKKLLEYVYCHEQLNNHFIFDDDEENEDNSKNNSAFEKKVLNNDPLNNNLKEDNSTNIPTIKDKNFLNSIQEFDQQQINIKKNIFNTSFSKIDNSESQFFAESFKEICELLPKSDKIIFNNIKQNDSTCCSEENNFDRFIKLVNEIMSKLYFRNNPSRKIIEIALLEKSINEMIERTKLLNPTKEEEFKQKQRVLDELHCVEKEFQQKFQTPFNSKKQREIFLRSFFDFSNEILLGLNTRGSNFDPILHQKALSKFMSDNSRSNCQLDNKINSATDHPQSNDSNLFYSKFEFDSDKEVSLDEEELNDSKSLNGEKLEVLDNKFVEKLILDNEKDKNIIEDDHFSKELELKNLLSTFSKNQDNLFFFEKFSQIVHNLFDNKNNLKVEYESNNEESFNEISSEIKLDDFNDESFINEIYYDDDFNNINENYKILSEIIDKETSFSKMESSRIEEDDHSNLYSLFLKNLIDQFKSTVYKKSVYSSNDQENHTEDKNIKESFKDKNKENSRNDHNQSFNNNPNKDEKKDESDGNDDKDNKKDDLNDSFEEKDEEQEDEDEEEESKELNDLLNEEFLNLHKNYDNSKFEEQDNQKICENNCEDELENNPTSNKILEENSSKIFSEESNLNDTSCLCNRSTQTKNESYSSESSHNNNISNNSNEVIYWTNDQVIKYFKVKKNKKLKHSDDASTQTIFYDDTKDSDIKIAAQKLKIFDNSLFSEAFWRKNIEELSEYKFDDNTIKFATERINKLFNQDPNDVENKNFIKDWICEKSKDPSLLKDLHVFAKITKSIASTNTNDQKSYNLFQLINNAVQESCLFENNNLSDANESSIEGTDSECSKYQNKEHGIPKKDKENFENSENKNFEKELNNSKRSRVNFSKNEDKKMSSREYSSSLSNSNFFEIQLSDQEYLENETERLINYYLSEAYKNKEGSIFLNNTDDFEFESIGYEQEKFVNSQTDSNHDTALSLACANGHYELVKVLLKGGANIELRDKKGFTPLMLAASVGHYDVCELLLNSKADIEAQIDRTKDTALTLACASGRYEVVELLLSRGANKEHRIFSDYTPLNIAGCGGYEKIVKLLLDRGAEIDSKTGSRLNISALMLASMNGHYNCVKLLLDMGSDVNAQIETNKSTALTLASYQGRSKVVSLLLERNANIEHRAKAGLTPLMVSSNSQKQVPSNVVNERDVSSIKNSNANKTSKKVDKDQFFEDNLNKSNSDNKESSQSLASSNDVSPDKVKFSSSIKKEDDWKEVVRRQKKISVPQVAVSRVIGRAGCNIKLIREVSGAHIDIENQKNQSDRQIIIKGYNESTKIAHQLIQALVDEPEKNLSQALENLGLVNKEGSINKTNDFCDSTLKTKENVNEACSSQTWKIKNNHSKNLVSCNKNGNNSFMNDSKDNSFTNNISMSKTDTSTSELSFTQKVDTGSFLSISNTAGKSSQENIWCYNNKEIKPNFASVAASGLPINNSSNKNTSSLKKSNEIQIEVPKTPNFKANSFVSSTTGNSNYQFNNQIPKNFNFSNDSSKNQCFSNNYGVIGAKSAPCTPPLSVNTINSSSNNIKSSLSQYCILQNNSHSNLINSSSSLNSNANAVSPKINPTSIQKIITSPNKLNNSSNKLNNSPSKLNISLSKSSNSSSKTINPNVANINEKNIFNINQQPTNISSSFKIPYHQAKPYNNSFLSNKSSFQNSQDISSGLVNSAVDPVSVTGLPSNNFSMSSANNTLFNSAVVQQTTSNYQNINQPQSFLPMQQPLASNLQLQMRAALLAAGAQLQAAARYQQNNCYVPQQNISSNSDLINQNNKKTGFLPNIQHQQPYPSFLRQQQQNQYHQARSPNQELKNIPLTFTSSQILPQNVTGFPNLNLTNQNKVAVHESFAQNLKHLSSSNKLLSTSSNSSSSFNQPNQPITQTNSNEEKRVPRPIGTERAQRKIPSSNAINTSLINFNENSAERNIYNQWSTDSNDSDWPNNNSQEPPLSNLAYDSNIFIMHSSQTKTCSMASSCGMVIPKRVKYLSESELPYNYSKTPGGTIYSTTPGDEFYAEEQKNDQSAINELVDEETDKLAKKKSKSCLDQPELFSYRSLNSPTEKEFEIKFDNMSLDPIINNQQVQLKNEDCAINELIEGRMDLQSDSFNSESYSSSGNSSSNSPEVPDDESLDDTADKHEALLVEIRAFGGRNSLKKVGDLMNANEFLLEQNSQLRSLANVLPATTVSQKQLQNNLHTVSTTLHNQVNAMHSTAVQKPPSSNPGPTNSQPPPPPIPIGPPTMATTDLLLVIFN</sequence>
<dbReference type="Proteomes" id="UP001291623">
    <property type="component" value="Unassembled WGS sequence"/>
</dbReference>
<feature type="repeat" description="ANK" evidence="4">
    <location>
        <begin position="477"/>
        <end position="509"/>
    </location>
</feature>
<dbReference type="InterPro" id="IPR003124">
    <property type="entry name" value="WH2_dom"/>
</dbReference>
<feature type="repeat" description="ANK" evidence="4">
    <location>
        <begin position="377"/>
        <end position="409"/>
    </location>
</feature>
<dbReference type="FunFam" id="1.25.40.20:FF:000046">
    <property type="entry name" value="Ankyrin repeat and KH domain-containing protein 1"/>
    <property type="match status" value="1"/>
</dbReference>
<dbReference type="CDD" id="cd22404">
    <property type="entry name" value="KH-I_MASK"/>
    <property type="match status" value="1"/>
</dbReference>
<protein>
    <recommendedName>
        <fullName evidence="7">WH2 domain-containing protein</fullName>
    </recommendedName>
</protein>
<feature type="compositionally biased region" description="Acidic residues" evidence="6">
    <location>
        <begin position="1197"/>
        <end position="1216"/>
    </location>
</feature>
<feature type="region of interest" description="Disordered" evidence="6">
    <location>
        <begin position="2260"/>
        <end position="2291"/>
    </location>
</feature>
<evidence type="ECO:0000256" key="2">
    <source>
        <dbReference type="ARBA" id="ARBA00023043"/>
    </source>
</evidence>
<feature type="region of interest" description="Disordered" evidence="6">
    <location>
        <begin position="1822"/>
        <end position="1895"/>
    </location>
</feature>
<evidence type="ECO:0000313" key="9">
    <source>
        <dbReference type="Proteomes" id="UP001291623"/>
    </source>
</evidence>
<dbReference type="GO" id="GO:0003723">
    <property type="term" value="F:RNA binding"/>
    <property type="evidence" value="ECO:0007669"/>
    <property type="project" value="UniProtKB-UniRule"/>
</dbReference>
<dbReference type="EMBL" id="JAVYJV010000071">
    <property type="protein sequence ID" value="KAK4336959.1"/>
    <property type="molecule type" value="Genomic_DNA"/>
</dbReference>
<name>A0AAE1QNE1_9SOLA</name>
<dbReference type="GO" id="GO:0008190">
    <property type="term" value="F:eukaryotic initiation factor 4E binding"/>
    <property type="evidence" value="ECO:0007669"/>
    <property type="project" value="InterPro"/>
</dbReference>
<dbReference type="SMART" id="SM00322">
    <property type="entry name" value="KH"/>
    <property type="match status" value="1"/>
</dbReference>
<dbReference type="InterPro" id="IPR004088">
    <property type="entry name" value="KH_dom_type_1"/>
</dbReference>
<evidence type="ECO:0000256" key="5">
    <source>
        <dbReference type="PROSITE-ProRule" id="PRU00117"/>
    </source>
</evidence>
<keyword evidence="5" id="KW-0694">RNA-binding</keyword>
<dbReference type="PROSITE" id="PS50088">
    <property type="entry name" value="ANK_REPEAT"/>
    <property type="match status" value="16"/>
</dbReference>
<accession>A0AAE1QNE1</accession>
<feature type="repeat" description="ANK" evidence="4">
    <location>
        <begin position="1615"/>
        <end position="1647"/>
    </location>
</feature>
<dbReference type="PANTHER" id="PTHR23206:SF8">
    <property type="entry name" value="ANKYRIN REPEAT AND KH DOMAIN-CONTAINING 1"/>
    <property type="match status" value="1"/>
</dbReference>
<feature type="repeat" description="ANK" evidence="4">
    <location>
        <begin position="232"/>
        <end position="264"/>
    </location>
</feature>
<dbReference type="Gene3D" id="1.25.40.20">
    <property type="entry name" value="Ankyrin repeat-containing domain"/>
    <property type="match status" value="6"/>
</dbReference>
<dbReference type="InterPro" id="IPR008606">
    <property type="entry name" value="EIF4EBP"/>
</dbReference>
<dbReference type="InterPro" id="IPR002110">
    <property type="entry name" value="Ankyrin_rpt"/>
</dbReference>
<feature type="region of interest" description="Disordered" evidence="6">
    <location>
        <begin position="1137"/>
        <end position="1218"/>
    </location>
</feature>
<dbReference type="GO" id="GO:0045947">
    <property type="term" value="P:negative regulation of translational initiation"/>
    <property type="evidence" value="ECO:0007669"/>
    <property type="project" value="InterPro"/>
</dbReference>
<dbReference type="GO" id="GO:0003779">
    <property type="term" value="F:actin binding"/>
    <property type="evidence" value="ECO:0007669"/>
    <property type="project" value="InterPro"/>
</dbReference>
<dbReference type="PRINTS" id="PR01415">
    <property type="entry name" value="ANKYRIN"/>
</dbReference>
<keyword evidence="1" id="KW-0677">Repeat</keyword>
<keyword evidence="9" id="KW-1185">Reference proteome</keyword>
<feature type="compositionally biased region" description="Basic and acidic residues" evidence="6">
    <location>
        <begin position="1141"/>
        <end position="1166"/>
    </location>
</feature>
<dbReference type="PROSITE" id="PS50297">
    <property type="entry name" value="ANK_REP_REGION"/>
    <property type="match status" value="15"/>
</dbReference>
<dbReference type="SUPFAM" id="SSF54791">
    <property type="entry name" value="Eukaryotic type KH-domain (KH-domain type I)"/>
    <property type="match status" value="1"/>
</dbReference>
<feature type="region of interest" description="Disordered" evidence="6">
    <location>
        <begin position="2540"/>
        <end position="2586"/>
    </location>
</feature>
<reference evidence="8" key="1">
    <citation type="submission" date="2023-12" db="EMBL/GenBank/DDBJ databases">
        <title>Genome assembly of Anisodus tanguticus.</title>
        <authorList>
            <person name="Wang Y.-J."/>
        </authorList>
    </citation>
    <scope>NUCLEOTIDE SEQUENCE</scope>
    <source>
        <strain evidence="8">KB-2021</strain>
        <tissue evidence="8">Leaf</tissue>
    </source>
</reference>
<feature type="repeat" description="ANK" evidence="4">
    <location>
        <begin position="540"/>
        <end position="572"/>
    </location>
</feature>
<feature type="region of interest" description="Disordered" evidence="6">
    <location>
        <begin position="2889"/>
        <end position="2917"/>
    </location>
</feature>
<gene>
    <name evidence="8" type="ORF">RND71_043409</name>
</gene>
<feature type="repeat" description="ANK" evidence="4">
    <location>
        <begin position="1784"/>
        <end position="1816"/>
    </location>
</feature>
<dbReference type="GO" id="GO:0005737">
    <property type="term" value="C:cytoplasm"/>
    <property type="evidence" value="ECO:0007669"/>
    <property type="project" value="TreeGrafter"/>
</dbReference>
<dbReference type="PROSITE" id="PS50084">
    <property type="entry name" value="KH_TYPE_1"/>
    <property type="match status" value="1"/>
</dbReference>
<dbReference type="Pfam" id="PF00013">
    <property type="entry name" value="KH_1"/>
    <property type="match status" value="1"/>
</dbReference>
<feature type="repeat" description="ANK" evidence="4">
    <location>
        <begin position="410"/>
        <end position="442"/>
    </location>
</feature>
<feature type="repeat" description="ANK" evidence="4">
    <location>
        <begin position="1682"/>
        <end position="1708"/>
    </location>
</feature>
<feature type="repeat" description="ANK" evidence="4">
    <location>
        <begin position="265"/>
        <end position="297"/>
    </location>
</feature>
<feature type="region of interest" description="Disordered" evidence="6">
    <location>
        <begin position="2782"/>
        <end position="2810"/>
    </location>
</feature>
<evidence type="ECO:0000313" key="8">
    <source>
        <dbReference type="EMBL" id="KAK4336959.1"/>
    </source>
</evidence>
<dbReference type="GO" id="GO:0045087">
    <property type="term" value="P:innate immune response"/>
    <property type="evidence" value="ECO:0007669"/>
    <property type="project" value="TreeGrafter"/>
</dbReference>
<feature type="repeat" description="ANK" evidence="4">
    <location>
        <begin position="443"/>
        <end position="475"/>
    </location>
</feature>
<feature type="domain" description="WH2" evidence="7">
    <location>
        <begin position="2814"/>
        <end position="2834"/>
    </location>
</feature>
<dbReference type="SUPFAM" id="SSF48403">
    <property type="entry name" value="Ankyrin repeat"/>
    <property type="match status" value="3"/>
</dbReference>
<dbReference type="InterPro" id="IPR036612">
    <property type="entry name" value="KH_dom_type_1_sf"/>
</dbReference>
<dbReference type="InterPro" id="IPR004087">
    <property type="entry name" value="KH_dom"/>
</dbReference>
<feature type="compositionally biased region" description="Polar residues" evidence="6">
    <location>
        <begin position="1823"/>
        <end position="1837"/>
    </location>
</feature>
<dbReference type="InterPro" id="IPR051631">
    <property type="entry name" value="Ankyrin-KH/SAM_domain"/>
</dbReference>
<organism evidence="8 9">
    <name type="scientific">Anisodus tanguticus</name>
    <dbReference type="NCBI Taxonomy" id="243964"/>
    <lineage>
        <taxon>Eukaryota</taxon>
        <taxon>Viridiplantae</taxon>
        <taxon>Streptophyta</taxon>
        <taxon>Embryophyta</taxon>
        <taxon>Tracheophyta</taxon>
        <taxon>Spermatophyta</taxon>
        <taxon>Magnoliopsida</taxon>
        <taxon>eudicotyledons</taxon>
        <taxon>Gunneridae</taxon>
        <taxon>Pentapetalae</taxon>
        <taxon>asterids</taxon>
        <taxon>lamiids</taxon>
        <taxon>Solanales</taxon>
        <taxon>Solanaceae</taxon>
        <taxon>Solanoideae</taxon>
        <taxon>Hyoscyameae</taxon>
        <taxon>Anisodus</taxon>
    </lineage>
</organism>
<feature type="repeat" description="ANK" evidence="4">
    <location>
        <begin position="307"/>
        <end position="329"/>
    </location>
</feature>
<feature type="region of interest" description="Disordered" evidence="6">
    <location>
        <begin position="1479"/>
        <end position="1543"/>
    </location>
</feature>
<evidence type="ECO:0000259" key="7">
    <source>
        <dbReference type="PROSITE" id="PS51082"/>
    </source>
</evidence>
<dbReference type="InterPro" id="IPR036770">
    <property type="entry name" value="Ankyrin_rpt-contain_sf"/>
</dbReference>
<comment type="caution">
    <text evidence="8">The sequence shown here is derived from an EMBL/GenBank/DDBJ whole genome shotgun (WGS) entry which is preliminary data.</text>
</comment>
<dbReference type="SMART" id="SM00248">
    <property type="entry name" value="ANK"/>
    <property type="match status" value="20"/>
</dbReference>
<evidence type="ECO:0000256" key="1">
    <source>
        <dbReference type="ARBA" id="ARBA00022737"/>
    </source>
</evidence>
<feature type="compositionally biased region" description="Polar residues" evidence="6">
    <location>
        <begin position="1877"/>
        <end position="1887"/>
    </location>
</feature>
<dbReference type="Pfam" id="PF05456">
    <property type="entry name" value="eIF_4EBP"/>
    <property type="match status" value="1"/>
</dbReference>
<feature type="compositionally biased region" description="Polar residues" evidence="6">
    <location>
        <begin position="2554"/>
        <end position="2564"/>
    </location>
</feature>
<dbReference type="Pfam" id="PF12796">
    <property type="entry name" value="Ank_2"/>
    <property type="match status" value="8"/>
</dbReference>
<evidence type="ECO:0000256" key="4">
    <source>
        <dbReference type="PROSITE-ProRule" id="PRU00023"/>
    </source>
</evidence>
<dbReference type="FunFam" id="1.25.40.20:FF:000131">
    <property type="entry name" value="ankyrin repeat domain-containing protein 17 isoform X1"/>
    <property type="match status" value="1"/>
</dbReference>
<feature type="repeat" description="ANK" evidence="4">
    <location>
        <begin position="573"/>
        <end position="605"/>
    </location>
</feature>